<dbReference type="Proteomes" id="UP001432074">
    <property type="component" value="Chromosome"/>
</dbReference>
<name>A0ABZ2AJV9_MYCAR</name>
<evidence type="ECO:0000256" key="1">
    <source>
        <dbReference type="SAM" id="Coils"/>
    </source>
</evidence>
<organism evidence="3 4">
    <name type="scientific">Mycoplasmopsis arginini</name>
    <name type="common">Mycoplasma arginini</name>
    <dbReference type="NCBI Taxonomy" id="2094"/>
    <lineage>
        <taxon>Bacteria</taxon>
        <taxon>Bacillati</taxon>
        <taxon>Mycoplasmatota</taxon>
        <taxon>Mycoplasmoidales</taxon>
        <taxon>Metamycoplasmataceae</taxon>
        <taxon>Mycoplasmopsis</taxon>
    </lineage>
</organism>
<feature type="coiled-coil region" evidence="1">
    <location>
        <begin position="36"/>
        <end position="242"/>
    </location>
</feature>
<dbReference type="EMBL" id="CP143577">
    <property type="protein sequence ID" value="WVN22075.1"/>
    <property type="molecule type" value="Genomic_DNA"/>
</dbReference>
<keyword evidence="2" id="KW-0732">Signal</keyword>
<evidence type="ECO:0000313" key="4">
    <source>
        <dbReference type="Proteomes" id="UP001432074"/>
    </source>
</evidence>
<keyword evidence="4" id="KW-1185">Reference proteome</keyword>
<evidence type="ECO:0000313" key="3">
    <source>
        <dbReference type="EMBL" id="WVN22075.1"/>
    </source>
</evidence>
<proteinExistence type="predicted"/>
<feature type="signal peptide" evidence="2">
    <location>
        <begin position="1"/>
        <end position="26"/>
    </location>
</feature>
<evidence type="ECO:0000256" key="2">
    <source>
        <dbReference type="SAM" id="SignalP"/>
    </source>
</evidence>
<sequence length="406" mass="45161">MKKSTKLIIGLTFLAATVTAASVAIAVTTITRKTPKKQLSNQIKIFEEELETNKELKEFQKAEIKLALEAAQAVLSNPESSNEQIKNALDVLVKKVEEIKAKTEEPETPEQQLAKAKAAYNEKVSEAEQLVTQLTTDDNKYQQIKETLEEEVAAAKADVPADNPTKENYKSATEKLTAAITKATEAKKAIDQEIAEFEEAKNAYNEKVSEAEQLVTQLTTDDNKYQQIKETLEEEVAAAKADVPADNPTKENYKSATEKLTAAITKATEAKKAIDQEIAQQLIIDKVNKNEILTTQVDERIKSEILKLSSTKIKDSPTDKNYFGYLKINKKTKTFTFGSSNKKAKTAFSDGLFARDFLDMVASQEIVFAVSGSNRSALCFDKKSDGKIVIPFRFKDKIDVHEIELF</sequence>
<accession>A0ABZ2AJV9</accession>
<dbReference type="RefSeq" id="WP_129694442.1">
    <property type="nucleotide sequence ID" value="NZ_CP143577.1"/>
</dbReference>
<feature type="chain" id="PRO_5045230945" evidence="2">
    <location>
        <begin position="27"/>
        <end position="406"/>
    </location>
</feature>
<protein>
    <submittedName>
        <fullName evidence="3">Uncharacterized protein</fullName>
    </submittedName>
</protein>
<gene>
    <name evidence="3" type="ORF">V2E25_00520</name>
</gene>
<keyword evidence="1" id="KW-0175">Coiled coil</keyword>
<reference evidence="3" key="1">
    <citation type="submission" date="2024-01" db="EMBL/GenBank/DDBJ databases">
        <title>Complete genome sequence of Mycoplasma arginini type strain G 230.</title>
        <authorList>
            <person name="Spergser J."/>
        </authorList>
    </citation>
    <scope>NUCLEOTIDE SEQUENCE</scope>
    <source>
        <strain evidence="3">NCTC 10129</strain>
    </source>
</reference>